<reference evidence="1" key="2">
    <citation type="submission" date="2020-11" db="EMBL/GenBank/DDBJ databases">
        <authorList>
            <consortium name="NCBI Pathogen Detection Project"/>
        </authorList>
    </citation>
    <scope>NUCLEOTIDE SEQUENCE</scope>
    <source>
        <strain evidence="1">YDC697-2</strain>
    </source>
</reference>
<sequence length="213" mass="23972">MKSAKDIAKDMLEAIDVDSSGFLTGILKGFISFPVSLGYLGYDFIDTGHRRENEDDKYRFVCLMKRDILRWDVIERVIGFFVDDFISRVDMENVSHIARNVSGSVLGKFIFSQVTGVNLGAVITTNAVGRFFSGIGVGAILWAGAEASRSIYTSRDLERKNPRIYIQLRDAGDLDLLYFLVENIVEPFEIACKVSDQDSEKFNEICKYFFGGL</sequence>
<dbReference type="Proteomes" id="UP000864563">
    <property type="component" value="Unassembled WGS sequence"/>
</dbReference>
<accession>A0A8H9NZL7</accession>
<protein>
    <submittedName>
        <fullName evidence="1">Uncharacterized protein</fullName>
    </submittedName>
</protein>
<dbReference type="AlphaFoldDB" id="A0A8H9NZL7"/>
<proteinExistence type="predicted"/>
<organism evidence="1">
    <name type="scientific">Citrobacter farmeri</name>
    <dbReference type="NCBI Taxonomy" id="67824"/>
    <lineage>
        <taxon>Bacteria</taxon>
        <taxon>Pseudomonadati</taxon>
        <taxon>Pseudomonadota</taxon>
        <taxon>Gammaproteobacteria</taxon>
        <taxon>Enterobacterales</taxon>
        <taxon>Enterobacteriaceae</taxon>
        <taxon>Citrobacter</taxon>
    </lineage>
</organism>
<comment type="caution">
    <text evidence="1">The sequence shown here is derived from an EMBL/GenBank/DDBJ whole genome shotgun (WGS) entry which is preliminary data.</text>
</comment>
<reference evidence="1" key="1">
    <citation type="journal article" date="2018" name="Genome Biol.">
        <title>SKESA: strategic k-mer extension for scrupulous assemblies.</title>
        <authorList>
            <person name="Souvorov A."/>
            <person name="Agarwala R."/>
            <person name="Lipman D.J."/>
        </authorList>
    </citation>
    <scope>NUCLEOTIDE SEQUENCE</scope>
    <source>
        <strain evidence="1">YDC697-2</strain>
    </source>
</reference>
<name>A0A8H9NZL7_9ENTR</name>
<evidence type="ECO:0000313" key="1">
    <source>
        <dbReference type="EMBL" id="HAT1588360.1"/>
    </source>
</evidence>
<gene>
    <name evidence="1" type="ORF">I8Y00_004761</name>
</gene>
<dbReference type="EMBL" id="DACSDU010000030">
    <property type="protein sequence ID" value="HAT1588360.1"/>
    <property type="molecule type" value="Genomic_DNA"/>
</dbReference>